<protein>
    <submittedName>
        <fullName evidence="2">Uncharacterized protein</fullName>
    </submittedName>
</protein>
<dbReference type="EMBL" id="JAHIBW010000017">
    <property type="protein sequence ID" value="KAG7302821.1"/>
    <property type="molecule type" value="Genomic_DNA"/>
</dbReference>
<organism evidence="2 3">
    <name type="scientific">Plutella xylostella</name>
    <name type="common">Diamondback moth</name>
    <name type="synonym">Plutella maculipennis</name>
    <dbReference type="NCBI Taxonomy" id="51655"/>
    <lineage>
        <taxon>Eukaryota</taxon>
        <taxon>Metazoa</taxon>
        <taxon>Ecdysozoa</taxon>
        <taxon>Arthropoda</taxon>
        <taxon>Hexapoda</taxon>
        <taxon>Insecta</taxon>
        <taxon>Pterygota</taxon>
        <taxon>Neoptera</taxon>
        <taxon>Endopterygota</taxon>
        <taxon>Lepidoptera</taxon>
        <taxon>Glossata</taxon>
        <taxon>Ditrysia</taxon>
        <taxon>Yponomeutoidea</taxon>
        <taxon>Plutellidae</taxon>
        <taxon>Plutella</taxon>
    </lineage>
</organism>
<evidence type="ECO:0000313" key="1">
    <source>
        <dbReference type="EMBL" id="KAG7302821.1"/>
    </source>
</evidence>
<evidence type="ECO:0000313" key="2">
    <source>
        <dbReference type="EMBL" id="KAG7310357.1"/>
    </source>
</evidence>
<name>A0ABQ7QZ78_PLUXY</name>
<dbReference type="Proteomes" id="UP000823941">
    <property type="component" value="Chromosome 17"/>
</dbReference>
<gene>
    <name evidence="2" type="ORF">JYU34_003130</name>
    <name evidence="1" type="ORF">JYU34_012800</name>
</gene>
<reference evidence="2 3" key="1">
    <citation type="submission" date="2021-06" db="EMBL/GenBank/DDBJ databases">
        <title>A haploid diamondback moth (Plutella xylostella L.) genome assembly resolves 31 chromosomes and identifies a diamide resistance mutation.</title>
        <authorList>
            <person name="Ward C.M."/>
            <person name="Perry K.D."/>
            <person name="Baker G."/>
            <person name="Powis K."/>
            <person name="Heckel D.G."/>
            <person name="Baxter S.W."/>
        </authorList>
    </citation>
    <scope>NUCLEOTIDE SEQUENCE [LARGE SCALE GENOMIC DNA]</scope>
    <source>
        <strain evidence="2 3">LV</strain>
        <tissue evidence="2">Single pupa</tissue>
    </source>
</reference>
<accession>A0ABQ7QZ78</accession>
<keyword evidence="3" id="KW-1185">Reference proteome</keyword>
<sequence length="143" mass="16558">MYLLYLLQIMAKINPLFSQDTCLEMSPPIGNISQDSPFPAYVQGWDECGWLDKVEKKQPEKEKKLSKCGKTKKCKCINQSSTFILKNDQRKGRFLIKIDIEAFDNSDNEHAVSAQYIMTDQYDEVMDAAQCVVRKIFKKMCEQ</sequence>
<comment type="caution">
    <text evidence="2">The sequence shown here is derived from an EMBL/GenBank/DDBJ whole genome shotgun (WGS) entry which is preliminary data.</text>
</comment>
<evidence type="ECO:0000313" key="3">
    <source>
        <dbReference type="Proteomes" id="UP000823941"/>
    </source>
</evidence>
<dbReference type="Proteomes" id="UP000823941">
    <property type="component" value="Chromosome 5"/>
</dbReference>
<dbReference type="EMBL" id="JAHIBW010000005">
    <property type="protein sequence ID" value="KAG7310357.1"/>
    <property type="molecule type" value="Genomic_DNA"/>
</dbReference>
<proteinExistence type="predicted"/>